<dbReference type="SMART" id="SM00020">
    <property type="entry name" value="Tryp_SPc"/>
    <property type="match status" value="1"/>
</dbReference>
<evidence type="ECO:0000313" key="6">
    <source>
        <dbReference type="EMBL" id="CAI6368301.1"/>
    </source>
</evidence>
<dbReference type="SUPFAM" id="SSF57424">
    <property type="entry name" value="LDL receptor-like module"/>
    <property type="match status" value="1"/>
</dbReference>
<dbReference type="InterPro" id="IPR009003">
    <property type="entry name" value="Peptidase_S1_PA"/>
</dbReference>
<evidence type="ECO:0000256" key="3">
    <source>
        <dbReference type="PROSITE-ProRule" id="PRU00124"/>
    </source>
</evidence>
<evidence type="ECO:0000313" key="7">
    <source>
        <dbReference type="Proteomes" id="UP001160148"/>
    </source>
</evidence>
<gene>
    <name evidence="6" type="ORF">MEUPH1_LOCUS22676</name>
</gene>
<dbReference type="PROSITE" id="PS00134">
    <property type="entry name" value="TRYPSIN_HIS"/>
    <property type="match status" value="1"/>
</dbReference>
<feature type="domain" description="Peptidase S1" evidence="5">
    <location>
        <begin position="506"/>
        <end position="760"/>
    </location>
</feature>
<dbReference type="InterPro" id="IPR018114">
    <property type="entry name" value="TRYPSIN_HIS"/>
</dbReference>
<comment type="caution">
    <text evidence="6">The sequence shown here is derived from an EMBL/GenBank/DDBJ whole genome shotgun (WGS) entry which is preliminary data.</text>
</comment>
<protein>
    <recommendedName>
        <fullName evidence="5">Peptidase S1 domain-containing protein</fullName>
    </recommendedName>
</protein>
<dbReference type="Gene3D" id="2.40.10.10">
    <property type="entry name" value="Trypsin-like serine proteases"/>
    <property type="match status" value="2"/>
</dbReference>
<dbReference type="Pfam" id="PF00057">
    <property type="entry name" value="Ldl_recept_a"/>
    <property type="match status" value="1"/>
</dbReference>
<dbReference type="PANTHER" id="PTHR24256">
    <property type="entry name" value="TRYPTASE-RELATED"/>
    <property type="match status" value="1"/>
</dbReference>
<keyword evidence="7" id="KW-1185">Reference proteome</keyword>
<dbReference type="GO" id="GO:0006508">
    <property type="term" value="P:proteolysis"/>
    <property type="evidence" value="ECO:0007669"/>
    <property type="project" value="InterPro"/>
</dbReference>
<dbReference type="InterPro" id="IPR023415">
    <property type="entry name" value="LDLR_class-A_CS"/>
</dbReference>
<dbReference type="InterPro" id="IPR002172">
    <property type="entry name" value="LDrepeatLR_classA_rpt"/>
</dbReference>
<feature type="chain" id="PRO_5044010079" description="Peptidase S1 domain-containing protein" evidence="4">
    <location>
        <begin position="19"/>
        <end position="765"/>
    </location>
</feature>
<comment type="similarity">
    <text evidence="2">Belongs to the peptidase S1 family. CLIP subfamily.</text>
</comment>
<dbReference type="PROSITE" id="PS50240">
    <property type="entry name" value="TRYPSIN_DOM"/>
    <property type="match status" value="2"/>
</dbReference>
<dbReference type="AlphaFoldDB" id="A0AAV0XLI8"/>
<organism evidence="6 7">
    <name type="scientific">Macrosiphum euphorbiae</name>
    <name type="common">potato aphid</name>
    <dbReference type="NCBI Taxonomy" id="13131"/>
    <lineage>
        <taxon>Eukaryota</taxon>
        <taxon>Metazoa</taxon>
        <taxon>Ecdysozoa</taxon>
        <taxon>Arthropoda</taxon>
        <taxon>Hexapoda</taxon>
        <taxon>Insecta</taxon>
        <taxon>Pterygota</taxon>
        <taxon>Neoptera</taxon>
        <taxon>Paraneoptera</taxon>
        <taxon>Hemiptera</taxon>
        <taxon>Sternorrhyncha</taxon>
        <taxon>Aphidomorpha</taxon>
        <taxon>Aphidoidea</taxon>
        <taxon>Aphididae</taxon>
        <taxon>Macrosiphini</taxon>
        <taxon>Macrosiphum</taxon>
    </lineage>
</organism>
<dbReference type="Proteomes" id="UP001160148">
    <property type="component" value="Unassembled WGS sequence"/>
</dbReference>
<sequence>MKLTYSWIIYSCLVFGSGIVCDRKLERRQAVSFCSVNTEDMFYCSNGLCIERSWVCDGRKDCSDGSDETKELCAINEYITNIITDCGGVYFYKNSLFDNGEKEIVGKGRWNVGIYRLQDLDYQFLSHGSIIAPNVIIAGAVSFWHPNMLSTKISVTYGTLKVAVGKYDKYFEKIDNEFTQILNVDTIYVKESYNGLKEFNAENIAVIVLANKVSFSNDVVPVCIDWNSKYDVHNGDRGKIFIFEEEINGTQNSVLLEKFPPFVNHSTCRKMISTIIQKYVTFDQFCTIYKSGEGVGYNDVGTGISFLHSNSYFLTGIPVVMIPLKNSTMIAGYTDIRFYVQWIRGILNKHFTENSCVLPTVEGVLYSYEGSNEILSHGSLINHNLTVIENCEVGYHKAYPNGFRFCQGKGKWLSSIKKLCFKMCPPLISDSLDIKCSHNGKYTNCSNLSIPDTIATTSCKSFYTAPITQEDTQLELNCLANGMWNKQLYRCIPNCGRVYIKNQVLINNGEKALVGTAPWNVGIYKLNNKKSNYNMICGGSIIAPNLVISAAHCFWQKGMLSKIISITDGLYKIAIGKYDRNFTVIDNEFTEIINVEMIHLKEDYYGPSGFHAEDIAIIVLQDRVSFSNGVSPVCIDWNGNYNVVNGDQGKIVGWGKTEKGVPSPILLEAYLPYINHSSCRNMYTNGFEPFVTVDKFCAGYALASKQGVSKGDSGAGLCFFHSDSYYLTGVVSIKDPNTNNSIAIFTEVKYHIQWIRGLFNKHNQV</sequence>
<dbReference type="PROSITE" id="PS01209">
    <property type="entry name" value="LDLRA_1"/>
    <property type="match status" value="1"/>
</dbReference>
<feature type="domain" description="Peptidase S1" evidence="5">
    <location>
        <begin position="97"/>
        <end position="348"/>
    </location>
</feature>
<proteinExistence type="inferred from homology"/>
<dbReference type="GO" id="GO:0004252">
    <property type="term" value="F:serine-type endopeptidase activity"/>
    <property type="evidence" value="ECO:0007669"/>
    <property type="project" value="InterPro"/>
</dbReference>
<dbReference type="InterPro" id="IPR001254">
    <property type="entry name" value="Trypsin_dom"/>
</dbReference>
<keyword evidence="1 3" id="KW-1015">Disulfide bond</keyword>
<dbReference type="Gene3D" id="4.10.400.10">
    <property type="entry name" value="Low-density Lipoprotein Receptor"/>
    <property type="match status" value="1"/>
</dbReference>
<name>A0AAV0XLI8_9HEMI</name>
<comment type="caution">
    <text evidence="3">Lacks conserved residue(s) required for the propagation of feature annotation.</text>
</comment>
<evidence type="ECO:0000256" key="4">
    <source>
        <dbReference type="SAM" id="SignalP"/>
    </source>
</evidence>
<dbReference type="EMBL" id="CARXXK010000005">
    <property type="protein sequence ID" value="CAI6368301.1"/>
    <property type="molecule type" value="Genomic_DNA"/>
</dbReference>
<feature type="signal peptide" evidence="4">
    <location>
        <begin position="1"/>
        <end position="18"/>
    </location>
</feature>
<dbReference type="CDD" id="cd00190">
    <property type="entry name" value="Tryp_SPc"/>
    <property type="match status" value="1"/>
</dbReference>
<evidence type="ECO:0000256" key="2">
    <source>
        <dbReference type="ARBA" id="ARBA00024195"/>
    </source>
</evidence>
<reference evidence="6 7" key="1">
    <citation type="submission" date="2023-01" db="EMBL/GenBank/DDBJ databases">
        <authorList>
            <person name="Whitehead M."/>
        </authorList>
    </citation>
    <scope>NUCLEOTIDE SEQUENCE [LARGE SCALE GENOMIC DNA]</scope>
</reference>
<dbReference type="InterPro" id="IPR051487">
    <property type="entry name" value="Ser/Thr_Proteases_Immune/Dev"/>
</dbReference>
<dbReference type="Pfam" id="PF00089">
    <property type="entry name" value="Trypsin"/>
    <property type="match status" value="2"/>
</dbReference>
<dbReference type="CDD" id="cd00112">
    <property type="entry name" value="LDLa"/>
    <property type="match status" value="1"/>
</dbReference>
<dbReference type="InterPro" id="IPR036055">
    <property type="entry name" value="LDL_receptor-like_sf"/>
</dbReference>
<dbReference type="SUPFAM" id="SSF50494">
    <property type="entry name" value="Trypsin-like serine proteases"/>
    <property type="match status" value="2"/>
</dbReference>
<dbReference type="PROSITE" id="PS50068">
    <property type="entry name" value="LDLRA_2"/>
    <property type="match status" value="1"/>
</dbReference>
<feature type="disulfide bond" evidence="3">
    <location>
        <begin position="44"/>
        <end position="62"/>
    </location>
</feature>
<evidence type="ECO:0000256" key="1">
    <source>
        <dbReference type="ARBA" id="ARBA00023157"/>
    </source>
</evidence>
<dbReference type="SMART" id="SM00192">
    <property type="entry name" value="LDLa"/>
    <property type="match status" value="1"/>
</dbReference>
<evidence type="ECO:0000259" key="5">
    <source>
        <dbReference type="PROSITE" id="PS50240"/>
    </source>
</evidence>
<accession>A0AAV0XLI8</accession>
<dbReference type="InterPro" id="IPR043504">
    <property type="entry name" value="Peptidase_S1_PA_chymotrypsin"/>
</dbReference>
<keyword evidence="4" id="KW-0732">Signal</keyword>